<accession>A0ABV0IKF3</accession>
<dbReference type="InterPro" id="IPR032094">
    <property type="entry name" value="Meso-DAP_DH_C"/>
</dbReference>
<dbReference type="EC" id="1.4.1.16" evidence="4 12"/>
<comment type="caution">
    <text evidence="14">The sequence shown here is derived from an EMBL/GenBank/DDBJ whole genome shotgun (WGS) entry which is preliminary data.</text>
</comment>
<dbReference type="RefSeq" id="WP_309810917.1">
    <property type="nucleotide sequence ID" value="NZ_JBDXMX010000003.1"/>
</dbReference>
<organism evidence="14 15">
    <name type="scientific">Citricoccus nitrophenolicus</name>
    <dbReference type="NCBI Taxonomy" id="863575"/>
    <lineage>
        <taxon>Bacteria</taxon>
        <taxon>Bacillati</taxon>
        <taxon>Actinomycetota</taxon>
        <taxon>Actinomycetes</taxon>
        <taxon>Micrococcales</taxon>
        <taxon>Micrococcaceae</taxon>
        <taxon>Citricoccus</taxon>
    </lineage>
</organism>
<dbReference type="Gene3D" id="3.40.50.720">
    <property type="entry name" value="NAD(P)-binding Rossmann-like Domain"/>
    <property type="match status" value="1"/>
</dbReference>
<dbReference type="NCBIfam" id="TIGR01921">
    <property type="entry name" value="DAP-DH"/>
    <property type="match status" value="1"/>
</dbReference>
<dbReference type="Gene3D" id="3.30.360.10">
    <property type="entry name" value="Dihydrodipicolinate Reductase, domain 2"/>
    <property type="match status" value="1"/>
</dbReference>
<evidence type="ECO:0000313" key="14">
    <source>
        <dbReference type="EMBL" id="MEO9247960.1"/>
    </source>
</evidence>
<comment type="subunit">
    <text evidence="3 12">Homodimer.</text>
</comment>
<dbReference type="EMBL" id="JBDXMX010000003">
    <property type="protein sequence ID" value="MEO9247960.1"/>
    <property type="molecule type" value="Genomic_DNA"/>
</dbReference>
<dbReference type="InterPro" id="IPR036291">
    <property type="entry name" value="NAD(P)-bd_dom_sf"/>
</dbReference>
<evidence type="ECO:0000313" key="15">
    <source>
        <dbReference type="Proteomes" id="UP001484097"/>
    </source>
</evidence>
<feature type="domain" description="Meso-diaminopimelate D-dehydrogenase C-terminal" evidence="13">
    <location>
        <begin position="123"/>
        <end position="277"/>
    </location>
</feature>
<protein>
    <recommendedName>
        <fullName evidence="5 12">Meso-diaminopimelate D-dehydrogenase</fullName>
        <shortName evidence="12">DAPDH</shortName>
        <shortName evidence="12">Meso-DAP dehydrogenase</shortName>
        <ecNumber evidence="4 12">1.4.1.16</ecNumber>
    </recommendedName>
</protein>
<evidence type="ECO:0000256" key="2">
    <source>
        <dbReference type="ARBA" id="ARBA00007442"/>
    </source>
</evidence>
<name>A0ABV0IKF3_9MICC</name>
<dbReference type="PIRSF" id="PIRSF025648">
    <property type="entry name" value="DDH"/>
    <property type="match status" value="1"/>
</dbReference>
<evidence type="ECO:0000256" key="5">
    <source>
        <dbReference type="ARBA" id="ARBA00021654"/>
    </source>
</evidence>
<keyword evidence="15" id="KW-1185">Reference proteome</keyword>
<evidence type="ECO:0000256" key="12">
    <source>
        <dbReference type="PIRNR" id="PIRNR025648"/>
    </source>
</evidence>
<dbReference type="SUPFAM" id="SSF55347">
    <property type="entry name" value="Glyceraldehyde-3-phosphate dehydrogenase-like, C-terminal domain"/>
    <property type="match status" value="1"/>
</dbReference>
<gene>
    <name evidence="14" type="ORF">ABDK96_09730</name>
</gene>
<evidence type="ECO:0000256" key="3">
    <source>
        <dbReference type="ARBA" id="ARBA00011738"/>
    </source>
</evidence>
<keyword evidence="8 12" id="KW-0220">Diaminopimelate biosynthesis</keyword>
<evidence type="ECO:0000256" key="6">
    <source>
        <dbReference type="ARBA" id="ARBA00022605"/>
    </source>
</evidence>
<comment type="function">
    <text evidence="12">Catalyzes the reversible NADPH-dependent reductive amination of L-2-amino-6-oxopimelate, the acyclic form of L-tetrahydrodipicolinate, to generate the meso compound, D,L-2,6-diaminopimelate.</text>
</comment>
<dbReference type="CDD" id="cd02270">
    <property type="entry name" value="meso-DAPDH_N"/>
    <property type="match status" value="1"/>
</dbReference>
<evidence type="ECO:0000256" key="9">
    <source>
        <dbReference type="ARBA" id="ARBA00023002"/>
    </source>
</evidence>
<keyword evidence="9 12" id="KW-0560">Oxidoreductase</keyword>
<dbReference type="InterPro" id="IPR010190">
    <property type="entry name" value="Diaminopimelate_DH_Ddh"/>
</dbReference>
<reference evidence="14 15" key="1">
    <citation type="submission" date="2024-05" db="EMBL/GenBank/DDBJ databases">
        <authorList>
            <person name="Yi C."/>
        </authorList>
    </citation>
    <scope>NUCLEOTIDE SEQUENCE [LARGE SCALE GENOMIC DNA]</scope>
    <source>
        <strain evidence="14 15">XS13</strain>
    </source>
</reference>
<proteinExistence type="inferred from homology"/>
<keyword evidence="7 12" id="KW-0521">NADP</keyword>
<evidence type="ECO:0000256" key="1">
    <source>
        <dbReference type="ARBA" id="ARBA00004896"/>
    </source>
</evidence>
<evidence type="ECO:0000256" key="4">
    <source>
        <dbReference type="ARBA" id="ARBA00012080"/>
    </source>
</evidence>
<dbReference type="GO" id="GO:0047850">
    <property type="term" value="F:diaminopimelate dehydrogenase activity"/>
    <property type="evidence" value="ECO:0007669"/>
    <property type="project" value="UniProtKB-EC"/>
</dbReference>
<dbReference type="SUPFAM" id="SSF51735">
    <property type="entry name" value="NAD(P)-binding Rossmann-fold domains"/>
    <property type="match status" value="1"/>
</dbReference>
<comment type="pathway">
    <text evidence="1 12">Amino-acid biosynthesis; L-lysine biosynthesis via DAP pathway; DL-2,6-diaminopimelate from (S)-tetrahydrodipicolinate: step 1/1.</text>
</comment>
<keyword evidence="10 12" id="KW-0457">Lysine biosynthesis</keyword>
<comment type="catalytic activity">
    <reaction evidence="11 12">
        <text>meso-2,6-diaminopimelate + NADP(+) + H2O = (S)-2-amino-6-oxoheptanedioate + NH4(+) + NADPH + H(+)</text>
        <dbReference type="Rhea" id="RHEA:13561"/>
        <dbReference type="ChEBI" id="CHEBI:15377"/>
        <dbReference type="ChEBI" id="CHEBI:15378"/>
        <dbReference type="ChEBI" id="CHEBI:28938"/>
        <dbReference type="ChEBI" id="CHEBI:57783"/>
        <dbReference type="ChEBI" id="CHEBI:57791"/>
        <dbReference type="ChEBI" id="CHEBI:58349"/>
        <dbReference type="ChEBI" id="CHEBI:58556"/>
        <dbReference type="EC" id="1.4.1.16"/>
    </reaction>
</comment>
<evidence type="ECO:0000256" key="11">
    <source>
        <dbReference type="ARBA" id="ARBA00052023"/>
    </source>
</evidence>
<sequence>MTTSSTPTIRAAIVGYGNLGRSVEKLIRSQPDMELVGIFSRRPELDTDTPVFPAASAADHAGEIDVLFLCLGSATDIPEQATGYARHFTTVDTYDNHQLVPDHYAAMGEAARAGGNVAVVSTGWDPGLFSLNRTVADALFPDAQQNTFWGKGLSQGHSDAVRRVPGVKRGVQYTIPSEEAIAEAKAGRGAEITGASAHVRECFVVAEEPGAASEEAIREAITTMPDYFAPYTTTVHFITEHEFERDHQGMPHGGHVITSGDLGGSRSSVEFALELGSNPDFTAASQVAYGRAAARLRAEGRTGAFTVLEVAPYLLSPVPLEELIRRDV</sequence>
<keyword evidence="6 12" id="KW-0028">Amino-acid biosynthesis</keyword>
<comment type="similarity">
    <text evidence="2 12">Belongs to the diaminopimelate dehydrogenase family.</text>
</comment>
<evidence type="ECO:0000256" key="8">
    <source>
        <dbReference type="ARBA" id="ARBA00022915"/>
    </source>
</evidence>
<evidence type="ECO:0000259" key="13">
    <source>
        <dbReference type="Pfam" id="PF16654"/>
    </source>
</evidence>
<dbReference type="Pfam" id="PF16654">
    <property type="entry name" value="DAPDH_C"/>
    <property type="match status" value="1"/>
</dbReference>
<evidence type="ECO:0000256" key="7">
    <source>
        <dbReference type="ARBA" id="ARBA00022857"/>
    </source>
</evidence>
<evidence type="ECO:0000256" key="10">
    <source>
        <dbReference type="ARBA" id="ARBA00023154"/>
    </source>
</evidence>
<dbReference type="Proteomes" id="UP001484097">
    <property type="component" value="Unassembled WGS sequence"/>
</dbReference>